<organism evidence="1 2">
    <name type="scientific">Armillaria novae-zelandiae</name>
    <dbReference type="NCBI Taxonomy" id="153914"/>
    <lineage>
        <taxon>Eukaryota</taxon>
        <taxon>Fungi</taxon>
        <taxon>Dikarya</taxon>
        <taxon>Basidiomycota</taxon>
        <taxon>Agaricomycotina</taxon>
        <taxon>Agaricomycetes</taxon>
        <taxon>Agaricomycetidae</taxon>
        <taxon>Agaricales</taxon>
        <taxon>Marasmiineae</taxon>
        <taxon>Physalacriaceae</taxon>
        <taxon>Armillaria</taxon>
    </lineage>
</organism>
<dbReference type="EMBL" id="JAUEPR010000001">
    <property type="protein sequence ID" value="KAK0491352.1"/>
    <property type="molecule type" value="Genomic_DNA"/>
</dbReference>
<accession>A0AA39UJ03</accession>
<keyword evidence="2" id="KW-1185">Reference proteome</keyword>
<dbReference type="AlphaFoldDB" id="A0AA39UJ03"/>
<evidence type="ECO:0000313" key="2">
    <source>
        <dbReference type="Proteomes" id="UP001175227"/>
    </source>
</evidence>
<comment type="caution">
    <text evidence="1">The sequence shown here is derived from an EMBL/GenBank/DDBJ whole genome shotgun (WGS) entry which is preliminary data.</text>
</comment>
<dbReference type="Proteomes" id="UP001175227">
    <property type="component" value="Unassembled WGS sequence"/>
</dbReference>
<name>A0AA39UJ03_9AGAR</name>
<reference evidence="1" key="1">
    <citation type="submission" date="2023-06" db="EMBL/GenBank/DDBJ databases">
        <authorList>
            <consortium name="Lawrence Berkeley National Laboratory"/>
            <person name="Ahrendt S."/>
            <person name="Sahu N."/>
            <person name="Indic B."/>
            <person name="Wong-Bajracharya J."/>
            <person name="Merenyi Z."/>
            <person name="Ke H.-M."/>
            <person name="Monk M."/>
            <person name="Kocsube S."/>
            <person name="Drula E."/>
            <person name="Lipzen A."/>
            <person name="Balint B."/>
            <person name="Henrissat B."/>
            <person name="Andreopoulos B."/>
            <person name="Martin F.M."/>
            <person name="Harder C.B."/>
            <person name="Rigling D."/>
            <person name="Ford K.L."/>
            <person name="Foster G.D."/>
            <person name="Pangilinan J."/>
            <person name="Papanicolaou A."/>
            <person name="Barry K."/>
            <person name="LaButti K."/>
            <person name="Viragh M."/>
            <person name="Koriabine M."/>
            <person name="Yan M."/>
            <person name="Riley R."/>
            <person name="Champramary S."/>
            <person name="Plett K.L."/>
            <person name="Tsai I.J."/>
            <person name="Slot J."/>
            <person name="Sipos G."/>
            <person name="Plett J."/>
            <person name="Nagy L.G."/>
            <person name="Grigoriev I.V."/>
        </authorList>
    </citation>
    <scope>NUCLEOTIDE SEQUENCE</scope>
    <source>
        <strain evidence="1">ICMP 16352</strain>
    </source>
</reference>
<gene>
    <name evidence="1" type="ORF">IW261DRAFT_83350</name>
</gene>
<protein>
    <submittedName>
        <fullName evidence="1">Uncharacterized protein</fullName>
    </submittedName>
</protein>
<evidence type="ECO:0000313" key="1">
    <source>
        <dbReference type="EMBL" id="KAK0491352.1"/>
    </source>
</evidence>
<proteinExistence type="predicted"/>
<sequence>MTAVTRRGALYDGDDVAFPVIYKRVFPYRSFLMPPLPVPPPTAPVRLPLLPPAHAVLPAAGPWPPQDPFNLVSIPAFPLPSNEEYCPLGIEAYKLNVAPDIDNTSDRAQQVYNTRTVAIAKQLGSITDDQLAEMEADFQTWARDVQPSQSPHTSLAQLRCRMTWSVMVSKFRPKWPFSCHWDVDVVIKFAPIFIPFLLRVTPPRPGHTVIKARTLAGFASIFQHLIAILTRCPFTGKRKGLFILAEMQLASVFRDQTVTLTFRDKLDRFFDRKVYCGRPELQLIIEGALERSQNGVTRLVKINNICKIIVPFYLTTRPSSMGPSCQIYADRGFYLTLGDFEIEQEGLGDFTIMVHIHNHKGTMSTHAAMDLVFRLSSVTKAHNVLFDPTVWILTYLFSIQAFDIKYKTLGAFFKDPRKQRPIDKERKAEPFYRKLIQGGSTFMDPPQACTSNSISCTASALSEGVGIVRGGIYAWRRGAGNDYGVNYSNRVAMLIMNHGVKEGRVFDENYSLGVENHDMTEMRLQETCTTKKKAPPSVNAAILAIVEKFIVSDNAEDIIEAERQRKITRKEEFDKRRQDDPLFIAAEDALSIAWSAFFTCFTSSAARKYPRHVKGNVQGILDIVSGEKKHPQLKAGEPLIALVPNITYEMAKQRGNTVLEKLDARNAARVKNTKKTRRTLAQEKTAQFQSRAVPGTLDQHNKVKQVLEQPSMLLQPFLTDSSEIPDKDVAPLSDDMDFGEYEDPDYLKKLNSLINAKNPNTDVSTPLMDLVEQPPVEPADEAVNEADEPDHLQVPAAQVRMRVMEAIIAPITAARLLDSHKTEDGTYVCPDCPLFIHRPVPAGITNRGVFQTRYIYTRHRREMHSEWRDMELGMYIDGTSTKFKCPTCPNFKARTIARVQDHMLEECNARIDNFITYQEYLKVKSRSTKLDDAPDLKEGPARKKYKANKISLQTLLYSFDKQKASFYEVRNRLTALSPFFHTGTGMCSLAGRAA</sequence>